<feature type="domain" description="NACHT" evidence="8">
    <location>
        <begin position="217"/>
        <end position="370"/>
    </location>
</feature>
<dbReference type="PROSITE" id="PS00678">
    <property type="entry name" value="WD_REPEATS_1"/>
    <property type="match status" value="1"/>
</dbReference>
<evidence type="ECO:0000313" key="9">
    <source>
        <dbReference type="EMBL" id="KAK3352520.1"/>
    </source>
</evidence>
<evidence type="ECO:0000256" key="2">
    <source>
        <dbReference type="ARBA" id="ARBA00022737"/>
    </source>
</evidence>
<evidence type="ECO:0000313" key="10">
    <source>
        <dbReference type="Proteomes" id="UP001275084"/>
    </source>
</evidence>
<dbReference type="InterPro" id="IPR019775">
    <property type="entry name" value="WD40_repeat_CS"/>
</dbReference>
<reference evidence="9" key="2">
    <citation type="submission" date="2023-06" db="EMBL/GenBank/DDBJ databases">
        <authorList>
            <consortium name="Lawrence Berkeley National Laboratory"/>
            <person name="Haridas S."/>
            <person name="Hensen N."/>
            <person name="Bonometti L."/>
            <person name="Westerberg I."/>
            <person name="Brannstrom I.O."/>
            <person name="Guillou S."/>
            <person name="Cros-Aarteil S."/>
            <person name="Calhoun S."/>
            <person name="Kuo A."/>
            <person name="Mondo S."/>
            <person name="Pangilinan J."/>
            <person name="Riley R."/>
            <person name="Labutti K."/>
            <person name="Andreopoulos B."/>
            <person name="Lipzen A."/>
            <person name="Chen C."/>
            <person name="Yanf M."/>
            <person name="Daum C."/>
            <person name="Ng V."/>
            <person name="Clum A."/>
            <person name="Steindorff A."/>
            <person name="Ohm R."/>
            <person name="Martin F."/>
            <person name="Silar P."/>
            <person name="Natvig D."/>
            <person name="Lalanne C."/>
            <person name="Gautier V."/>
            <person name="Ament-Velasquez S.L."/>
            <person name="Kruys A."/>
            <person name="Hutchinson M.I."/>
            <person name="Powell A.J."/>
            <person name="Barry K."/>
            <person name="Miller A.N."/>
            <person name="Grigoriev I.V."/>
            <person name="Debuchy R."/>
            <person name="Gladieux P."/>
            <person name="Thoren M.H."/>
            <person name="Johannesson H."/>
        </authorList>
    </citation>
    <scope>NUCLEOTIDE SEQUENCE</scope>
    <source>
        <strain evidence="9">CBS 955.72</strain>
    </source>
</reference>
<dbReference type="CDD" id="cd00200">
    <property type="entry name" value="WD40"/>
    <property type="match status" value="1"/>
</dbReference>
<dbReference type="PRINTS" id="PR00320">
    <property type="entry name" value="GPROTEINBRPT"/>
</dbReference>
<dbReference type="AlphaFoldDB" id="A0AAJ0HHE3"/>
<dbReference type="Proteomes" id="UP001275084">
    <property type="component" value="Unassembled WGS sequence"/>
</dbReference>
<sequence length="1056" mass="117223">MSGVEVIGIVAAAGQFIEQTVKVVQLVQEVRRKSRDAPAEIQQWIQEIETLKDIATEVQRTAALQTPQIEGILRRCDDRSRSLCTILDTISCEADANFGKKTWAAINGVAQEGSIRALFGDLEREKSSLITHITTASLEAAESNGKQLENIQHNLRNMPLVDQAKGGCLADLRSNCTDPSDDKRRIEDKKGGLFKGSYRWILDNSEFQRWLGDDQSRLLWIKGDAGKGKTMLLCGIIDEFEGSIRSGSLPYAGLVSYFFCEATDTRLRSSTAVLKGLMYLLLGRHGSLTHHLEAKYKHAGKQLFEDTNVNAFSALSSVLGDLLCDPELPPTCLFVDALDECQDGQLELLRFIRKTASTANSRVRWVLTSRNWHDIQQELSLEDSRTTLSLELNADHVSQAIDVYIQHKVSTLTIIQRDQDLQGQIRSQLCEKADGTFLWVALVFQQLLTCKLPSELLPLMKTMPRGLVPLYNRMMGQIGVNGHAATCQRILSTATLASRPLRLLELQILAGLNKTDDMEMAVNLCASFLTIRRDNVYLIHQSAKDYLIEHAPKAVFPDGEAGAHRAIWSRSLRLMSASLHQDMYDLCQPGSLIAEMPSRDSDPLSRIRYACVYWIDHFLNSRLGELDGEEVLQFLTDHLLHWLESLSLLGVLSDGILSIRRLLHEIQVGTGILPQVEPSLRNIFSLSKPIASINNRLAEFLADALKFVLAHGLVIEQAPLQTYSAALVLSPVNSIIRKQFWNQRLSDIQSIWGIEENWDPCLQILHNNDAIFSVAFSPDGKTLASGSYDNTIRLWDGVTGRERQTLKGHSSLVCSVAFSPDRKTLASGSYDNTIRLWDGVTGRERQTLKGHSDWVRSVAFSPDGKTLASGSDDSTIRLWDGVTGRERQTLKCHSGLVCSVAFSPDGKTLASGSQDKTIRLWDIGIRGGKRVAKGHSSCVESIVFLPGERTLVSTARDQTVWKWNVATGKPRRAWRTTLGNRVAPYAGASGSNPNKNLPASPILVEGEWVVLKGQKVLWLPMRYRPSCWTRDGDRLAFGYKSGGVTLLTFVTPVGAG</sequence>
<dbReference type="InterPro" id="IPR007111">
    <property type="entry name" value="NACHT_NTPase"/>
</dbReference>
<accession>A0AAJ0HHE3</accession>
<dbReference type="SMART" id="SM00320">
    <property type="entry name" value="WD40"/>
    <property type="match status" value="5"/>
</dbReference>
<dbReference type="PROSITE" id="PS50294">
    <property type="entry name" value="WD_REPEATS_REGION"/>
    <property type="match status" value="5"/>
</dbReference>
<feature type="repeat" description="WD" evidence="7">
    <location>
        <begin position="932"/>
        <end position="973"/>
    </location>
</feature>
<dbReference type="PROSITE" id="PS50082">
    <property type="entry name" value="WD_REPEATS_2"/>
    <property type="match status" value="5"/>
</dbReference>
<name>A0AAJ0HHE3_9PEZI</name>
<feature type="repeat" description="WD" evidence="7">
    <location>
        <begin position="764"/>
        <end position="805"/>
    </location>
</feature>
<evidence type="ECO:0000256" key="3">
    <source>
        <dbReference type="ARBA" id="ARBA00023054"/>
    </source>
</evidence>
<dbReference type="GO" id="GO:1990234">
    <property type="term" value="C:transferase complex"/>
    <property type="evidence" value="ECO:0007669"/>
    <property type="project" value="UniProtKB-ARBA"/>
</dbReference>
<comment type="function">
    <text evidence="6">Involved in mitochondrial fission. Acts as an adapter protein required to form mitochondrial fission complexes. Formation of these complexes is required to promote constriction and fission of the mitochondrial compartment at a late step in mitochondrial division.</text>
</comment>
<feature type="repeat" description="WD" evidence="7">
    <location>
        <begin position="890"/>
        <end position="923"/>
    </location>
</feature>
<evidence type="ECO:0000256" key="6">
    <source>
        <dbReference type="ARBA" id="ARBA00043913"/>
    </source>
</evidence>
<dbReference type="InterPro" id="IPR056884">
    <property type="entry name" value="NPHP3-like_N"/>
</dbReference>
<dbReference type="SUPFAM" id="SSF50978">
    <property type="entry name" value="WD40 repeat-like"/>
    <property type="match status" value="1"/>
</dbReference>
<protein>
    <recommendedName>
        <fullName evidence="5">Mitochondrial division protein 1</fullName>
    </recommendedName>
</protein>
<keyword evidence="3" id="KW-0175">Coiled coil</keyword>
<dbReference type="InterPro" id="IPR020472">
    <property type="entry name" value="WD40_PAC1"/>
</dbReference>
<evidence type="ECO:0000256" key="1">
    <source>
        <dbReference type="ARBA" id="ARBA00022574"/>
    </source>
</evidence>
<dbReference type="EMBL" id="JAUIQD010000004">
    <property type="protein sequence ID" value="KAK3352520.1"/>
    <property type="molecule type" value="Genomic_DNA"/>
</dbReference>
<evidence type="ECO:0000256" key="7">
    <source>
        <dbReference type="PROSITE-ProRule" id="PRU00221"/>
    </source>
</evidence>
<dbReference type="Gene3D" id="2.130.10.10">
    <property type="entry name" value="YVTN repeat-like/Quinoprotein amine dehydrogenase"/>
    <property type="match status" value="2"/>
</dbReference>
<evidence type="ECO:0000259" key="8">
    <source>
        <dbReference type="PROSITE" id="PS50837"/>
    </source>
</evidence>
<evidence type="ECO:0000256" key="4">
    <source>
        <dbReference type="ARBA" id="ARBA00038415"/>
    </source>
</evidence>
<gene>
    <name evidence="9" type="ORF">B0T25DRAFT_542167</name>
</gene>
<comment type="caution">
    <text evidence="9">The sequence shown here is derived from an EMBL/GenBank/DDBJ whole genome shotgun (WGS) entry which is preliminary data.</text>
</comment>
<dbReference type="InterPro" id="IPR027417">
    <property type="entry name" value="P-loop_NTPase"/>
</dbReference>
<evidence type="ECO:0000256" key="5">
    <source>
        <dbReference type="ARBA" id="ARBA00039789"/>
    </source>
</evidence>
<reference evidence="9" key="1">
    <citation type="journal article" date="2023" name="Mol. Phylogenet. Evol.">
        <title>Genome-scale phylogeny and comparative genomics of the fungal order Sordariales.</title>
        <authorList>
            <person name="Hensen N."/>
            <person name="Bonometti L."/>
            <person name="Westerberg I."/>
            <person name="Brannstrom I.O."/>
            <person name="Guillou S."/>
            <person name="Cros-Aarteil S."/>
            <person name="Calhoun S."/>
            <person name="Haridas S."/>
            <person name="Kuo A."/>
            <person name="Mondo S."/>
            <person name="Pangilinan J."/>
            <person name="Riley R."/>
            <person name="LaButti K."/>
            <person name="Andreopoulos B."/>
            <person name="Lipzen A."/>
            <person name="Chen C."/>
            <person name="Yan M."/>
            <person name="Daum C."/>
            <person name="Ng V."/>
            <person name="Clum A."/>
            <person name="Steindorff A."/>
            <person name="Ohm R.A."/>
            <person name="Martin F."/>
            <person name="Silar P."/>
            <person name="Natvig D.O."/>
            <person name="Lalanne C."/>
            <person name="Gautier V."/>
            <person name="Ament-Velasquez S.L."/>
            <person name="Kruys A."/>
            <person name="Hutchinson M.I."/>
            <person name="Powell A.J."/>
            <person name="Barry K."/>
            <person name="Miller A.N."/>
            <person name="Grigoriev I.V."/>
            <person name="Debuchy R."/>
            <person name="Gladieux P."/>
            <person name="Hiltunen Thoren M."/>
            <person name="Johannesson H."/>
        </authorList>
    </citation>
    <scope>NUCLEOTIDE SEQUENCE</scope>
    <source>
        <strain evidence="9">CBS 955.72</strain>
    </source>
</reference>
<dbReference type="PANTHER" id="PTHR22847:SF637">
    <property type="entry name" value="WD REPEAT DOMAIN 5B"/>
    <property type="match status" value="1"/>
</dbReference>
<dbReference type="InterPro" id="IPR015943">
    <property type="entry name" value="WD40/YVTN_repeat-like_dom_sf"/>
</dbReference>
<dbReference type="Gene3D" id="3.40.50.300">
    <property type="entry name" value="P-loop containing nucleotide triphosphate hydrolases"/>
    <property type="match status" value="1"/>
</dbReference>
<dbReference type="SUPFAM" id="SSF52540">
    <property type="entry name" value="P-loop containing nucleoside triphosphate hydrolases"/>
    <property type="match status" value="1"/>
</dbReference>
<feature type="repeat" description="WD" evidence="7">
    <location>
        <begin position="848"/>
        <end position="889"/>
    </location>
</feature>
<feature type="repeat" description="WD" evidence="7">
    <location>
        <begin position="806"/>
        <end position="847"/>
    </location>
</feature>
<comment type="similarity">
    <text evidence="4">Belongs to the WD repeat MDV1/CAF4 family.</text>
</comment>
<keyword evidence="2" id="KW-0677">Repeat</keyword>
<dbReference type="InterPro" id="IPR036322">
    <property type="entry name" value="WD40_repeat_dom_sf"/>
</dbReference>
<dbReference type="PROSITE" id="PS50837">
    <property type="entry name" value="NACHT"/>
    <property type="match status" value="1"/>
</dbReference>
<dbReference type="InterPro" id="IPR001680">
    <property type="entry name" value="WD40_rpt"/>
</dbReference>
<dbReference type="PANTHER" id="PTHR22847">
    <property type="entry name" value="WD40 REPEAT PROTEIN"/>
    <property type="match status" value="1"/>
</dbReference>
<proteinExistence type="inferred from homology"/>
<keyword evidence="10" id="KW-1185">Reference proteome</keyword>
<dbReference type="Pfam" id="PF00400">
    <property type="entry name" value="WD40"/>
    <property type="match status" value="5"/>
</dbReference>
<dbReference type="Pfam" id="PF24883">
    <property type="entry name" value="NPHP3_N"/>
    <property type="match status" value="1"/>
</dbReference>
<organism evidence="9 10">
    <name type="scientific">Lasiosphaeria hispida</name>
    <dbReference type="NCBI Taxonomy" id="260671"/>
    <lineage>
        <taxon>Eukaryota</taxon>
        <taxon>Fungi</taxon>
        <taxon>Dikarya</taxon>
        <taxon>Ascomycota</taxon>
        <taxon>Pezizomycotina</taxon>
        <taxon>Sordariomycetes</taxon>
        <taxon>Sordariomycetidae</taxon>
        <taxon>Sordariales</taxon>
        <taxon>Lasiosphaeriaceae</taxon>
        <taxon>Lasiosphaeria</taxon>
    </lineage>
</organism>
<keyword evidence="1 7" id="KW-0853">WD repeat</keyword>